<dbReference type="InterPro" id="IPR000073">
    <property type="entry name" value="AB_hydrolase_1"/>
</dbReference>
<dbReference type="SUPFAM" id="SSF53474">
    <property type="entry name" value="alpha/beta-Hydrolases"/>
    <property type="match status" value="1"/>
</dbReference>
<name>A0ABN9NYQ6_9MYCO</name>
<keyword evidence="3" id="KW-1185">Reference proteome</keyword>
<keyword evidence="2" id="KW-0378">Hydrolase</keyword>
<dbReference type="PANTHER" id="PTHR43689">
    <property type="entry name" value="HYDROLASE"/>
    <property type="match status" value="1"/>
</dbReference>
<protein>
    <submittedName>
        <fullName evidence="2">Alpha/beta fold hydrolase</fullName>
    </submittedName>
</protein>
<dbReference type="RefSeq" id="WP_316516817.1">
    <property type="nucleotide sequence ID" value="NZ_OY726395.1"/>
</dbReference>
<gene>
    <name evidence="2" type="ORF">MU0050_002335</name>
</gene>
<dbReference type="PRINTS" id="PR00111">
    <property type="entry name" value="ABHYDROLASE"/>
</dbReference>
<dbReference type="Gene3D" id="3.40.50.1820">
    <property type="entry name" value="alpha/beta hydrolase"/>
    <property type="match status" value="1"/>
</dbReference>
<dbReference type="Pfam" id="PF12697">
    <property type="entry name" value="Abhydrolase_6"/>
    <property type="match status" value="1"/>
</dbReference>
<accession>A0ABN9NYQ6</accession>
<proteinExistence type="predicted"/>
<reference evidence="2 3" key="1">
    <citation type="submission" date="2023-08" db="EMBL/GenBank/DDBJ databases">
        <authorList>
            <person name="Folkvardsen B D."/>
            <person name="Norman A."/>
        </authorList>
    </citation>
    <scope>NUCLEOTIDE SEQUENCE [LARGE SCALE GENOMIC DNA]</scope>
    <source>
        <strain evidence="2 3">Mu0050</strain>
    </source>
</reference>
<sequence>MVNELAVERRGTGEPIVLLHGLGHHRHVWKPVSRLLEDNFEVIAIDLPGFAESVNVPSPPRRVKKIAAFVEQRFAEWGVHRPHVVGNSLGGAVALELGARGAARSVTALSPAGFLGPVNRFQTVGMLAALRGSRVALPWSWQHALAQRSWGRRLHAAGIYARSESLTPEDILTDMAHLKHCPSFEPVLAANVLYSYSAPVRVPTTIAWGAQDRILPIGSLRRVAAKAPGAEIQVLHGCGHVPMQDDPKTVADVVRRTAASA</sequence>
<organism evidence="2 3">
    <name type="scientific">[Mycobacterium] wendilense</name>
    <dbReference type="NCBI Taxonomy" id="3064284"/>
    <lineage>
        <taxon>Bacteria</taxon>
        <taxon>Bacillati</taxon>
        <taxon>Actinomycetota</taxon>
        <taxon>Actinomycetes</taxon>
        <taxon>Mycobacteriales</taxon>
        <taxon>Mycobacteriaceae</taxon>
        <taxon>Mycolicibacter</taxon>
    </lineage>
</organism>
<evidence type="ECO:0000259" key="1">
    <source>
        <dbReference type="Pfam" id="PF12697"/>
    </source>
</evidence>
<dbReference type="GO" id="GO:0016787">
    <property type="term" value="F:hydrolase activity"/>
    <property type="evidence" value="ECO:0007669"/>
    <property type="project" value="UniProtKB-KW"/>
</dbReference>
<dbReference type="PANTHER" id="PTHR43689:SF8">
    <property type="entry name" value="ALPHA_BETA-HYDROLASES SUPERFAMILY PROTEIN"/>
    <property type="match status" value="1"/>
</dbReference>
<evidence type="ECO:0000313" key="3">
    <source>
        <dbReference type="Proteomes" id="UP001190466"/>
    </source>
</evidence>
<dbReference type="EMBL" id="OY726395">
    <property type="protein sequence ID" value="CAJ1582899.1"/>
    <property type="molecule type" value="Genomic_DNA"/>
</dbReference>
<dbReference type="InterPro" id="IPR029058">
    <property type="entry name" value="AB_hydrolase_fold"/>
</dbReference>
<evidence type="ECO:0000313" key="2">
    <source>
        <dbReference type="EMBL" id="CAJ1582899.1"/>
    </source>
</evidence>
<dbReference type="Proteomes" id="UP001190466">
    <property type="component" value="Chromosome"/>
</dbReference>
<feature type="domain" description="AB hydrolase-1" evidence="1">
    <location>
        <begin position="16"/>
        <end position="253"/>
    </location>
</feature>